<organism evidence="1 2">
    <name type="scientific">Armillaria gallica</name>
    <name type="common">Bulbous honey fungus</name>
    <name type="synonym">Armillaria bulbosa</name>
    <dbReference type="NCBI Taxonomy" id="47427"/>
    <lineage>
        <taxon>Eukaryota</taxon>
        <taxon>Fungi</taxon>
        <taxon>Dikarya</taxon>
        <taxon>Basidiomycota</taxon>
        <taxon>Agaricomycotina</taxon>
        <taxon>Agaricomycetes</taxon>
        <taxon>Agaricomycetidae</taxon>
        <taxon>Agaricales</taxon>
        <taxon>Marasmiineae</taxon>
        <taxon>Physalacriaceae</taxon>
        <taxon>Armillaria</taxon>
    </lineage>
</organism>
<reference evidence="2" key="1">
    <citation type="journal article" date="2017" name="Nat. Ecol. Evol.">
        <title>Genome expansion and lineage-specific genetic innovations in the forest pathogenic fungi Armillaria.</title>
        <authorList>
            <person name="Sipos G."/>
            <person name="Prasanna A.N."/>
            <person name="Walter M.C."/>
            <person name="O'Connor E."/>
            <person name="Balint B."/>
            <person name="Krizsan K."/>
            <person name="Kiss B."/>
            <person name="Hess J."/>
            <person name="Varga T."/>
            <person name="Slot J."/>
            <person name="Riley R."/>
            <person name="Boka B."/>
            <person name="Rigling D."/>
            <person name="Barry K."/>
            <person name="Lee J."/>
            <person name="Mihaltcheva S."/>
            <person name="LaButti K."/>
            <person name="Lipzen A."/>
            <person name="Waldron R."/>
            <person name="Moloney N.M."/>
            <person name="Sperisen C."/>
            <person name="Kredics L."/>
            <person name="Vagvoelgyi C."/>
            <person name="Patrignani A."/>
            <person name="Fitzpatrick D."/>
            <person name="Nagy I."/>
            <person name="Doyle S."/>
            <person name="Anderson J.B."/>
            <person name="Grigoriev I.V."/>
            <person name="Gueldener U."/>
            <person name="Muensterkoetter M."/>
            <person name="Nagy L.G."/>
        </authorList>
    </citation>
    <scope>NUCLEOTIDE SEQUENCE [LARGE SCALE GENOMIC DNA]</scope>
    <source>
        <strain evidence="2">Ar21-2</strain>
    </source>
</reference>
<dbReference type="Proteomes" id="UP000217790">
    <property type="component" value="Unassembled WGS sequence"/>
</dbReference>
<evidence type="ECO:0000313" key="1">
    <source>
        <dbReference type="EMBL" id="PBK94289.1"/>
    </source>
</evidence>
<dbReference type="AlphaFoldDB" id="A0A2H3DGE4"/>
<sequence length="179" mass="20234">MCMDEEIAGGVSFRMAGLSVIAARSGRSDRSSSYTVVMLVSGKRASLRLEKGILVVNKQFTASFAGFPHLIFPSCQMADALQQFLCLHVLLTYKFCLLQQARNEACEQDCMQEKWPEKMFTLQEIHGPFFSDANLFIRAQNSTVIAELEEVVALKGIQAKHRVRNVLDKKVWCQQIELR</sequence>
<keyword evidence="2" id="KW-1185">Reference proteome</keyword>
<protein>
    <submittedName>
        <fullName evidence="1">Uncharacterized protein</fullName>
    </submittedName>
</protein>
<name>A0A2H3DGE4_ARMGA</name>
<proteinExistence type="predicted"/>
<gene>
    <name evidence="1" type="ORF">ARMGADRAFT_1029430</name>
</gene>
<accession>A0A2H3DGE4</accession>
<dbReference type="EMBL" id="KZ293654">
    <property type="protein sequence ID" value="PBK94289.1"/>
    <property type="molecule type" value="Genomic_DNA"/>
</dbReference>
<evidence type="ECO:0000313" key="2">
    <source>
        <dbReference type="Proteomes" id="UP000217790"/>
    </source>
</evidence>
<dbReference type="InParanoid" id="A0A2H3DGE4"/>